<organism evidence="3 4">
    <name type="scientific">Acinetobacter pragensis</name>
    <dbReference type="NCBI Taxonomy" id="1806892"/>
    <lineage>
        <taxon>Bacteria</taxon>
        <taxon>Pseudomonadati</taxon>
        <taxon>Pseudomonadota</taxon>
        <taxon>Gammaproteobacteria</taxon>
        <taxon>Moraxellales</taxon>
        <taxon>Moraxellaceae</taxon>
        <taxon>Acinetobacter</taxon>
    </lineage>
</organism>
<keyword evidence="1" id="KW-0732">Signal</keyword>
<reference evidence="3 4" key="1">
    <citation type="submission" date="2016-03" db="EMBL/GenBank/DDBJ databases">
        <title>Acinetobacter genomospecies 28 strain ANC 4149.</title>
        <authorList>
            <person name="Radolfova-Krizova L."/>
            <person name="Nemec A."/>
        </authorList>
    </citation>
    <scope>NUCLEOTIDE SEQUENCE [LARGE SCALE GENOMIC DNA]</scope>
    <source>
        <strain evidence="3 4">ANC 4149</strain>
    </source>
</reference>
<dbReference type="Proteomes" id="UP000076276">
    <property type="component" value="Unassembled WGS sequence"/>
</dbReference>
<feature type="domain" description="DUF2147" evidence="2">
    <location>
        <begin position="28"/>
        <end position="144"/>
    </location>
</feature>
<feature type="chain" id="PRO_5007592024" description="DUF2147 domain-containing protein" evidence="1">
    <location>
        <begin position="21"/>
        <end position="146"/>
    </location>
</feature>
<comment type="caution">
    <text evidence="3">The sequence shown here is derived from an EMBL/GenBank/DDBJ whole genome shotgun (WGS) entry which is preliminary data.</text>
</comment>
<proteinExistence type="predicted"/>
<accession>A0A151XYR8</accession>
<dbReference type="OrthoDB" id="9814399at2"/>
<evidence type="ECO:0000313" key="4">
    <source>
        <dbReference type="Proteomes" id="UP000076276"/>
    </source>
</evidence>
<keyword evidence="4" id="KW-1185">Reference proteome</keyword>
<dbReference type="PANTHER" id="PTHR36919">
    <property type="entry name" value="BLR1215 PROTEIN"/>
    <property type="match status" value="1"/>
</dbReference>
<dbReference type="EMBL" id="LUAW01000038">
    <property type="protein sequence ID" value="KYQ70952.1"/>
    <property type="molecule type" value="Genomic_DNA"/>
</dbReference>
<dbReference type="Pfam" id="PF09917">
    <property type="entry name" value="DUF2147"/>
    <property type="match status" value="1"/>
</dbReference>
<dbReference type="PANTHER" id="PTHR36919:SF3">
    <property type="entry name" value="BLL5882 PROTEIN"/>
    <property type="match status" value="1"/>
</dbReference>
<evidence type="ECO:0000313" key="3">
    <source>
        <dbReference type="EMBL" id="KYQ70952.1"/>
    </source>
</evidence>
<evidence type="ECO:0000256" key="1">
    <source>
        <dbReference type="SAM" id="SignalP"/>
    </source>
</evidence>
<sequence length="146" mass="15682">MIKTTLSVIGLSLASTLAIAADPLHGSRWKTIDDQTKKPLSIVQFSETSKGVLSAKIIDVLEGSEGEQCTKCEGKFHNKPLEGLQIVSGLKSIEKNAYDGGKITDPKNGKTYSFSAKLSPDGKTLSGRGYICVSALGRSQTWIRTH</sequence>
<protein>
    <recommendedName>
        <fullName evidence="2">DUF2147 domain-containing protein</fullName>
    </recommendedName>
</protein>
<gene>
    <name evidence="3" type="ORF">AZH43_16680</name>
</gene>
<name>A0A151XYR8_9GAMM</name>
<evidence type="ECO:0000259" key="2">
    <source>
        <dbReference type="Pfam" id="PF09917"/>
    </source>
</evidence>
<feature type="signal peptide" evidence="1">
    <location>
        <begin position="1"/>
        <end position="20"/>
    </location>
</feature>
<dbReference type="Gene3D" id="2.40.128.520">
    <property type="match status" value="1"/>
</dbReference>
<dbReference type="AlphaFoldDB" id="A0A151XYR8"/>
<dbReference type="InterPro" id="IPR019223">
    <property type="entry name" value="DUF2147"/>
</dbReference>